<dbReference type="OrthoDB" id="63267at2759"/>
<dbReference type="CDD" id="cd11620">
    <property type="entry name" value="HR1_PKC-like_2_fungi"/>
    <property type="match status" value="1"/>
</dbReference>
<dbReference type="GO" id="GO:0035556">
    <property type="term" value="P:intracellular signal transduction"/>
    <property type="evidence" value="ECO:0007669"/>
    <property type="project" value="TreeGrafter"/>
</dbReference>
<evidence type="ECO:0000256" key="1">
    <source>
        <dbReference type="ARBA" id="ARBA00022723"/>
    </source>
</evidence>
<evidence type="ECO:0000256" key="4">
    <source>
        <dbReference type="SAM" id="Coils"/>
    </source>
</evidence>
<feature type="region of interest" description="Disordered" evidence="5">
    <location>
        <begin position="62"/>
        <end position="105"/>
    </location>
</feature>
<organism evidence="9 10">
    <name type="scientific">Ascobolus immersus RN42</name>
    <dbReference type="NCBI Taxonomy" id="1160509"/>
    <lineage>
        <taxon>Eukaryota</taxon>
        <taxon>Fungi</taxon>
        <taxon>Dikarya</taxon>
        <taxon>Ascomycota</taxon>
        <taxon>Pezizomycotina</taxon>
        <taxon>Pezizomycetes</taxon>
        <taxon>Pezizales</taxon>
        <taxon>Ascobolaceae</taxon>
        <taxon>Ascobolus</taxon>
    </lineage>
</organism>
<feature type="domain" description="REM-1" evidence="8">
    <location>
        <begin position="112"/>
        <end position="189"/>
    </location>
</feature>
<dbReference type="GO" id="GO:0004697">
    <property type="term" value="F:diacylglycerol-dependent serine/threonine kinase activity"/>
    <property type="evidence" value="ECO:0007669"/>
    <property type="project" value="InterPro"/>
</dbReference>
<evidence type="ECO:0000256" key="3">
    <source>
        <dbReference type="PROSITE-ProRule" id="PRU01207"/>
    </source>
</evidence>
<dbReference type="PROSITE" id="PS00479">
    <property type="entry name" value="ZF_DAG_PE_1"/>
    <property type="match status" value="1"/>
</dbReference>
<dbReference type="GO" id="GO:0007200">
    <property type="term" value="P:phospholipase C-activating G protein-coupled receptor signaling pathway"/>
    <property type="evidence" value="ECO:0007669"/>
    <property type="project" value="TreeGrafter"/>
</dbReference>
<dbReference type="FunFam" id="3.30.60.20:FF:000034">
    <property type="entry name" value="Protein kinase C"/>
    <property type="match status" value="1"/>
</dbReference>
<evidence type="ECO:0000256" key="5">
    <source>
        <dbReference type="SAM" id="MobiDB-lite"/>
    </source>
</evidence>
<dbReference type="SUPFAM" id="SSF49562">
    <property type="entry name" value="C2 domain (Calcium/lipid-binding domain, CaLB)"/>
    <property type="match status" value="1"/>
</dbReference>
<dbReference type="FunFam" id="3.30.60.20:FF:000014">
    <property type="entry name" value="Protein kinase C"/>
    <property type="match status" value="1"/>
</dbReference>
<feature type="compositionally biased region" description="Low complexity" evidence="5">
    <location>
        <begin position="562"/>
        <end position="590"/>
    </location>
</feature>
<dbReference type="Pfam" id="PF02185">
    <property type="entry name" value="HR1"/>
    <property type="match status" value="2"/>
</dbReference>
<evidence type="ECO:0000259" key="8">
    <source>
        <dbReference type="PROSITE" id="PS51860"/>
    </source>
</evidence>
<evidence type="ECO:0000313" key="10">
    <source>
        <dbReference type="Proteomes" id="UP000275078"/>
    </source>
</evidence>
<dbReference type="SUPFAM" id="SSF46585">
    <property type="entry name" value="HR1 repeat"/>
    <property type="match status" value="1"/>
</dbReference>
<dbReference type="GO" id="GO:0016020">
    <property type="term" value="C:membrane"/>
    <property type="evidence" value="ECO:0007669"/>
    <property type="project" value="UniProtKB-SubCell"/>
</dbReference>
<dbReference type="PROSITE" id="PS50081">
    <property type="entry name" value="ZF_DAG_PE_2"/>
    <property type="match status" value="2"/>
</dbReference>
<dbReference type="PANTHER" id="PTHR22968">
    <property type="entry name" value="PROTEIN KINASE C, MU"/>
    <property type="match status" value="1"/>
</dbReference>
<feature type="non-terminal residue" evidence="9">
    <location>
        <position position="627"/>
    </location>
</feature>
<dbReference type="PROSITE" id="PS50004">
    <property type="entry name" value="C2"/>
    <property type="match status" value="1"/>
</dbReference>
<dbReference type="SMART" id="SM00109">
    <property type="entry name" value="C1"/>
    <property type="match status" value="2"/>
</dbReference>
<dbReference type="EMBL" id="ML119862">
    <property type="protein sequence ID" value="RPA72425.1"/>
    <property type="molecule type" value="Genomic_DNA"/>
</dbReference>
<dbReference type="InterPro" id="IPR011072">
    <property type="entry name" value="HR1_rho-bd"/>
</dbReference>
<dbReference type="PROSITE" id="PS51860">
    <property type="entry name" value="REM_1"/>
    <property type="match status" value="1"/>
</dbReference>
<dbReference type="PANTHER" id="PTHR22968:SF24">
    <property type="entry name" value="SERINE_THREONINE-PROTEIN KINASE"/>
    <property type="match status" value="1"/>
</dbReference>
<dbReference type="CDD" id="cd20823">
    <property type="entry name" value="C1_ScPKC1-like_rpt2"/>
    <property type="match status" value="1"/>
</dbReference>
<dbReference type="STRING" id="1160509.A0A3N4HDU5"/>
<name>A0A3N4HDU5_ASCIM</name>
<dbReference type="Gene3D" id="1.10.287.160">
    <property type="entry name" value="HR1 repeat"/>
    <property type="match status" value="1"/>
</dbReference>
<feature type="domain" description="Phorbol-ester/DAG-type" evidence="7">
    <location>
        <begin position="493"/>
        <end position="543"/>
    </location>
</feature>
<evidence type="ECO:0000259" key="7">
    <source>
        <dbReference type="PROSITE" id="PS50081"/>
    </source>
</evidence>
<reference evidence="9 10" key="1">
    <citation type="journal article" date="2018" name="Nat. Ecol. Evol.">
        <title>Pezizomycetes genomes reveal the molecular basis of ectomycorrhizal truffle lifestyle.</title>
        <authorList>
            <person name="Murat C."/>
            <person name="Payen T."/>
            <person name="Noel B."/>
            <person name="Kuo A."/>
            <person name="Morin E."/>
            <person name="Chen J."/>
            <person name="Kohler A."/>
            <person name="Krizsan K."/>
            <person name="Balestrini R."/>
            <person name="Da Silva C."/>
            <person name="Montanini B."/>
            <person name="Hainaut M."/>
            <person name="Levati E."/>
            <person name="Barry K.W."/>
            <person name="Belfiori B."/>
            <person name="Cichocki N."/>
            <person name="Clum A."/>
            <person name="Dockter R.B."/>
            <person name="Fauchery L."/>
            <person name="Guy J."/>
            <person name="Iotti M."/>
            <person name="Le Tacon F."/>
            <person name="Lindquist E.A."/>
            <person name="Lipzen A."/>
            <person name="Malagnac F."/>
            <person name="Mello A."/>
            <person name="Molinier V."/>
            <person name="Miyauchi S."/>
            <person name="Poulain J."/>
            <person name="Riccioni C."/>
            <person name="Rubini A."/>
            <person name="Sitrit Y."/>
            <person name="Splivallo R."/>
            <person name="Traeger S."/>
            <person name="Wang M."/>
            <person name="Zifcakova L."/>
            <person name="Wipf D."/>
            <person name="Zambonelli A."/>
            <person name="Paolocci F."/>
            <person name="Nowrousian M."/>
            <person name="Ottonello S."/>
            <person name="Baldrian P."/>
            <person name="Spatafora J.W."/>
            <person name="Henrissat B."/>
            <person name="Nagy L.G."/>
            <person name="Aury J.M."/>
            <person name="Wincker P."/>
            <person name="Grigoriev I.V."/>
            <person name="Bonfante P."/>
            <person name="Martin F.M."/>
        </authorList>
    </citation>
    <scope>NUCLEOTIDE SEQUENCE [LARGE SCALE GENOMIC DNA]</scope>
    <source>
        <strain evidence="9 10">RN42</strain>
    </source>
</reference>
<keyword evidence="1" id="KW-0479">Metal-binding</keyword>
<feature type="region of interest" description="Disordered" evidence="5">
    <location>
        <begin position="559"/>
        <end position="627"/>
    </location>
</feature>
<dbReference type="GO" id="GO:0008270">
    <property type="term" value="F:zinc ion binding"/>
    <property type="evidence" value="ECO:0007669"/>
    <property type="project" value="UniProtKB-KW"/>
</dbReference>
<dbReference type="SUPFAM" id="SSF57889">
    <property type="entry name" value="Cysteine-rich domain"/>
    <property type="match status" value="2"/>
</dbReference>
<accession>A0A3N4HDU5</accession>
<feature type="non-terminal residue" evidence="9">
    <location>
        <position position="1"/>
    </location>
</feature>
<dbReference type="Proteomes" id="UP000275078">
    <property type="component" value="Unassembled WGS sequence"/>
</dbReference>
<dbReference type="InterPro" id="IPR036274">
    <property type="entry name" value="HR1_rpt_sf"/>
</dbReference>
<evidence type="ECO:0000313" key="9">
    <source>
        <dbReference type="EMBL" id="RPA72425.1"/>
    </source>
</evidence>
<keyword evidence="10" id="KW-1185">Reference proteome</keyword>
<evidence type="ECO:0000259" key="6">
    <source>
        <dbReference type="PROSITE" id="PS50004"/>
    </source>
</evidence>
<feature type="coiled-coil region" evidence="4">
    <location>
        <begin position="159"/>
        <end position="193"/>
    </location>
</feature>
<dbReference type="Pfam" id="PF00130">
    <property type="entry name" value="C1_1"/>
    <property type="match status" value="2"/>
</dbReference>
<dbReference type="InterPro" id="IPR002219">
    <property type="entry name" value="PKC_DAG/PE"/>
</dbReference>
<dbReference type="SMART" id="SM00239">
    <property type="entry name" value="C2"/>
    <property type="match status" value="1"/>
</dbReference>
<feature type="domain" description="Phorbol-ester/DAG-type" evidence="7">
    <location>
        <begin position="425"/>
        <end position="473"/>
    </location>
</feature>
<dbReference type="GO" id="GO:0005829">
    <property type="term" value="C:cytosol"/>
    <property type="evidence" value="ECO:0007669"/>
    <property type="project" value="TreeGrafter"/>
</dbReference>
<dbReference type="InterPro" id="IPR046349">
    <property type="entry name" value="C1-like_sf"/>
</dbReference>
<dbReference type="Gene3D" id="3.30.60.20">
    <property type="match status" value="2"/>
</dbReference>
<evidence type="ECO:0000256" key="2">
    <source>
        <dbReference type="ARBA" id="ARBA00022833"/>
    </source>
</evidence>
<dbReference type="InterPro" id="IPR000008">
    <property type="entry name" value="C2_dom"/>
</dbReference>
<dbReference type="GO" id="GO:0009272">
    <property type="term" value="P:fungal-type cell wall biogenesis"/>
    <property type="evidence" value="ECO:0007669"/>
    <property type="project" value="InterPro"/>
</dbReference>
<keyword evidence="2" id="KW-0862">Zinc</keyword>
<dbReference type="InterPro" id="IPR035892">
    <property type="entry name" value="C2_domain_sf"/>
</dbReference>
<feature type="domain" description="C2" evidence="6">
    <location>
        <begin position="194"/>
        <end position="312"/>
    </location>
</feature>
<proteinExistence type="predicted"/>
<keyword evidence="3 4" id="KW-0175">Coiled coil</keyword>
<dbReference type="SMART" id="SM00742">
    <property type="entry name" value="Hr1"/>
    <property type="match status" value="2"/>
</dbReference>
<feature type="compositionally biased region" description="Low complexity" evidence="5">
    <location>
        <begin position="68"/>
        <end position="83"/>
    </location>
</feature>
<dbReference type="AlphaFoldDB" id="A0A3N4HDU5"/>
<protein>
    <submittedName>
        <fullName evidence="9">HR1-domain-containing protein</fullName>
    </submittedName>
</protein>
<dbReference type="FunFam" id="1.10.287.160:FF:000004">
    <property type="entry name" value="Protein kinase C"/>
    <property type="match status" value="1"/>
</dbReference>
<dbReference type="CDD" id="cd20822">
    <property type="entry name" value="C1_ScPKC1-like_rpt1"/>
    <property type="match status" value="1"/>
</dbReference>
<dbReference type="InterPro" id="IPR037312">
    <property type="entry name" value="PKC-like_HR1"/>
</dbReference>
<sequence>TMSDRVLQDVSRKIERQKQFIASARSMRQATDNPAMQSRVDNEIRNLQKNLMYLEDTMRELQLNNGPSSGSQSSQHGSGTYSQMQPPNAPFAQQANHGPKSRPNYTKLDLIKYDTPHLGPRIQLMLSQLQFKLSVEKQYKEGIEKMASLYRMDGDRKSKADAEAKRVESNQKIQLLKQALKRYEDLHVDFETDDQDDDSINAPNIRRPLTGKLMIRVIAVKDVDHASTSRFARGPETSVVIKVEDQLRVRTKITRNDKWVDEAHDLDVDKANEIEIIVSDKPGDHMLPIGLLWIRLSDIAEEMRRKKIEQEIAGSGWVRAENMGNQEGPTSPTNFAFPGPPPNSGAGMFANASGGRTVAQADPHHGGPGNDQVAIIDAWFALEPVGQIRLQLSFVKFNRKPRLDLGLGRQGAVRQRKEEIHEKYGHKFVQQQFYNIMRCALCGDFLKYSAGYQCTDCKYTCHKKCYQKVVTKCISKSNAETDPEEEKINHRIPHRFESTTNIGANWCCHCGYMLPIGKKNARKCTECALTCHAQCAHLVPDFCGMSMEVANQILSEMRRAPRQQQRMSGAGSRQSGSSQQRPTSQQPSTSYGSQSEAGSHLSYPPASPVSAQAADKAYRQPAPYTPS</sequence>
<gene>
    <name evidence="9" type="ORF">BJ508DRAFT_187467</name>
</gene>